<dbReference type="EMBL" id="JBIAXI010000001">
    <property type="protein sequence ID" value="MFF4771565.1"/>
    <property type="molecule type" value="Genomic_DNA"/>
</dbReference>
<feature type="transmembrane region" description="Helical" evidence="1">
    <location>
        <begin position="80"/>
        <end position="99"/>
    </location>
</feature>
<dbReference type="RefSeq" id="WP_387340173.1">
    <property type="nucleotide sequence ID" value="NZ_JBIAXI010000001.1"/>
</dbReference>
<evidence type="ECO:0000313" key="2">
    <source>
        <dbReference type="EMBL" id="MFF4771565.1"/>
    </source>
</evidence>
<feature type="transmembrane region" description="Helical" evidence="1">
    <location>
        <begin position="186"/>
        <end position="204"/>
    </location>
</feature>
<name>A0ABW6UX17_MICFU</name>
<feature type="transmembrane region" description="Helical" evidence="1">
    <location>
        <begin position="47"/>
        <end position="68"/>
    </location>
</feature>
<evidence type="ECO:0000313" key="3">
    <source>
        <dbReference type="Proteomes" id="UP001602119"/>
    </source>
</evidence>
<keyword evidence="3" id="KW-1185">Reference proteome</keyword>
<accession>A0ABW6UX17</accession>
<comment type="caution">
    <text evidence="2">The sequence shown here is derived from an EMBL/GenBank/DDBJ whole genome shotgun (WGS) entry which is preliminary data.</text>
</comment>
<proteinExistence type="predicted"/>
<reference evidence="2 3" key="1">
    <citation type="submission" date="2024-10" db="EMBL/GenBank/DDBJ databases">
        <title>The Natural Products Discovery Center: Release of the First 8490 Sequenced Strains for Exploring Actinobacteria Biosynthetic Diversity.</title>
        <authorList>
            <person name="Kalkreuter E."/>
            <person name="Kautsar S.A."/>
            <person name="Yang D."/>
            <person name="Bader C.D."/>
            <person name="Teijaro C.N."/>
            <person name="Fluegel L."/>
            <person name="Davis C.M."/>
            <person name="Simpson J.R."/>
            <person name="Lauterbach L."/>
            <person name="Steele A.D."/>
            <person name="Gui C."/>
            <person name="Meng S."/>
            <person name="Li G."/>
            <person name="Viehrig K."/>
            <person name="Ye F."/>
            <person name="Su P."/>
            <person name="Kiefer A.F."/>
            <person name="Nichols A."/>
            <person name="Cepeda A.J."/>
            <person name="Yan W."/>
            <person name="Fan B."/>
            <person name="Jiang Y."/>
            <person name="Adhikari A."/>
            <person name="Zheng C.-J."/>
            <person name="Schuster L."/>
            <person name="Cowan T.M."/>
            <person name="Smanski M.J."/>
            <person name="Chevrette M.G."/>
            <person name="De Carvalho L.P.S."/>
            <person name="Shen B."/>
        </authorList>
    </citation>
    <scope>NUCLEOTIDE SEQUENCE [LARGE SCALE GENOMIC DNA]</scope>
    <source>
        <strain evidence="2 3">NPDC001281</strain>
    </source>
</reference>
<organism evidence="2 3">
    <name type="scientific">Microtetraspora fusca</name>
    <dbReference type="NCBI Taxonomy" id="1997"/>
    <lineage>
        <taxon>Bacteria</taxon>
        <taxon>Bacillati</taxon>
        <taxon>Actinomycetota</taxon>
        <taxon>Actinomycetes</taxon>
        <taxon>Streptosporangiales</taxon>
        <taxon>Streptosporangiaceae</taxon>
        <taxon>Microtetraspora</taxon>
    </lineage>
</organism>
<keyword evidence="1" id="KW-0812">Transmembrane</keyword>
<keyword evidence="1" id="KW-1133">Transmembrane helix</keyword>
<evidence type="ECO:0000256" key="1">
    <source>
        <dbReference type="SAM" id="Phobius"/>
    </source>
</evidence>
<evidence type="ECO:0008006" key="4">
    <source>
        <dbReference type="Google" id="ProtNLM"/>
    </source>
</evidence>
<gene>
    <name evidence="2" type="ORF">ACFY05_01750</name>
</gene>
<keyword evidence="1" id="KW-0472">Membrane</keyword>
<protein>
    <recommendedName>
        <fullName evidence="4">DUF4386 family protein</fullName>
    </recommendedName>
</protein>
<feature type="transmembrane region" description="Helical" evidence="1">
    <location>
        <begin position="130"/>
        <end position="152"/>
    </location>
</feature>
<sequence length="230" mass="23353">MDIRTASRVAGAVSLIVGSLALAIPIEITDDDAPIAAQLQDYANHSALAMLSNIVLLPVILMVPAVIYAARLARRGAPSLAFVGGGLSALGWLAGFMSIGTGQIALYQGSKLADQAGAAALIDKMNGDPVYGTLVGIFVFGHAIGLIVLGIGLWRSRAVAPWVAALFIAYPVGHLVGHAISPVVDAISSVLLLVSAVAVAAKILRIPNKQWDLPAGKGVAAAEPVAGVAA</sequence>
<feature type="transmembrane region" description="Helical" evidence="1">
    <location>
        <begin position="159"/>
        <end position="180"/>
    </location>
</feature>
<dbReference type="Proteomes" id="UP001602119">
    <property type="component" value="Unassembled WGS sequence"/>
</dbReference>